<evidence type="ECO:0000313" key="2">
    <source>
        <dbReference type="EnsemblMetazoa" id="BGLB034858-PA"/>
    </source>
</evidence>
<feature type="region of interest" description="Disordered" evidence="1">
    <location>
        <begin position="33"/>
        <end position="114"/>
    </location>
</feature>
<feature type="region of interest" description="Disordered" evidence="1">
    <location>
        <begin position="1"/>
        <end position="21"/>
    </location>
</feature>
<dbReference type="AlphaFoldDB" id="A0A2C9LTL0"/>
<dbReference type="VEuPathDB" id="VectorBase:BGLB034858"/>
<dbReference type="VEuPathDB" id="VectorBase:BGLAX_045751"/>
<name>A0A2C9LTL0_BIOGL</name>
<organism evidence="2 3">
    <name type="scientific">Biomphalaria glabrata</name>
    <name type="common">Bloodfluke planorb</name>
    <name type="synonym">Freshwater snail</name>
    <dbReference type="NCBI Taxonomy" id="6526"/>
    <lineage>
        <taxon>Eukaryota</taxon>
        <taxon>Metazoa</taxon>
        <taxon>Spiralia</taxon>
        <taxon>Lophotrochozoa</taxon>
        <taxon>Mollusca</taxon>
        <taxon>Gastropoda</taxon>
        <taxon>Heterobranchia</taxon>
        <taxon>Euthyneura</taxon>
        <taxon>Panpulmonata</taxon>
        <taxon>Hygrophila</taxon>
        <taxon>Lymnaeoidea</taxon>
        <taxon>Planorbidae</taxon>
        <taxon>Biomphalaria</taxon>
    </lineage>
</organism>
<feature type="compositionally biased region" description="Basic and acidic residues" evidence="1">
    <location>
        <begin position="1"/>
        <end position="10"/>
    </location>
</feature>
<protein>
    <submittedName>
        <fullName evidence="2">Uncharacterized protein</fullName>
    </submittedName>
</protein>
<proteinExistence type="predicted"/>
<dbReference type="EnsemblMetazoa" id="BGLB034858-RA">
    <property type="protein sequence ID" value="BGLB034858-PA"/>
    <property type="gene ID" value="BGLB034858"/>
</dbReference>
<evidence type="ECO:0000256" key="1">
    <source>
        <dbReference type="SAM" id="MobiDB-lite"/>
    </source>
</evidence>
<accession>A0A2C9LTL0</accession>
<dbReference type="KEGG" id="bgt:106050897"/>
<feature type="compositionally biased region" description="Basic and acidic residues" evidence="1">
    <location>
        <begin position="34"/>
        <end position="53"/>
    </location>
</feature>
<evidence type="ECO:0000313" key="3">
    <source>
        <dbReference type="Proteomes" id="UP000076420"/>
    </source>
</evidence>
<reference evidence="2" key="1">
    <citation type="submission" date="2020-05" db="UniProtKB">
        <authorList>
            <consortium name="EnsemblMetazoa"/>
        </authorList>
    </citation>
    <scope>IDENTIFICATION</scope>
    <source>
        <strain evidence="2">BB02</strain>
    </source>
</reference>
<gene>
    <name evidence="2" type="primary">106050897</name>
</gene>
<sequence length="141" mass="16345">MKGFGQERRTIGQINHVPVSPLYQPGQLYVSKDNLTDSEKWQTKEVPRPKEPPTPDYNTTQMNIPERPVEDTKLNLERMRGSQEDLRDVPRPKEPPTPDYNTTQMNIPERPVEDTKLNLERMRGSQEDLRDVSDVIDTLCT</sequence>
<dbReference type="Proteomes" id="UP000076420">
    <property type="component" value="Unassembled WGS sequence"/>
</dbReference>
<feature type="compositionally biased region" description="Basic and acidic residues" evidence="1">
    <location>
        <begin position="67"/>
        <end position="96"/>
    </location>
</feature>